<feature type="chain" id="PRO_5042883524" evidence="1">
    <location>
        <begin position="22"/>
        <end position="162"/>
    </location>
</feature>
<organism evidence="2 3">
    <name type="scientific">Tilletia horrida</name>
    <dbReference type="NCBI Taxonomy" id="155126"/>
    <lineage>
        <taxon>Eukaryota</taxon>
        <taxon>Fungi</taxon>
        <taxon>Dikarya</taxon>
        <taxon>Basidiomycota</taxon>
        <taxon>Ustilaginomycotina</taxon>
        <taxon>Exobasidiomycetes</taxon>
        <taxon>Tilletiales</taxon>
        <taxon>Tilletiaceae</taxon>
        <taxon>Tilletia</taxon>
    </lineage>
</organism>
<comment type="caution">
    <text evidence="2">The sequence shown here is derived from an EMBL/GenBank/DDBJ whole genome shotgun (WGS) entry which is preliminary data.</text>
</comment>
<keyword evidence="1" id="KW-0732">Signal</keyword>
<evidence type="ECO:0000313" key="3">
    <source>
        <dbReference type="Proteomes" id="UP001176517"/>
    </source>
</evidence>
<reference evidence="2" key="1">
    <citation type="journal article" date="2023" name="PhytoFront">
        <title>Draft Genome Resources of Seven Strains of Tilletia horrida, Causal Agent of Kernel Smut of Rice.</title>
        <authorList>
            <person name="Khanal S."/>
            <person name="Antony Babu S."/>
            <person name="Zhou X.G."/>
        </authorList>
    </citation>
    <scope>NUCLEOTIDE SEQUENCE</scope>
    <source>
        <strain evidence="2">TX6</strain>
    </source>
</reference>
<feature type="signal peptide" evidence="1">
    <location>
        <begin position="1"/>
        <end position="21"/>
    </location>
</feature>
<evidence type="ECO:0000256" key="1">
    <source>
        <dbReference type="SAM" id="SignalP"/>
    </source>
</evidence>
<sequence length="162" mass="17231">MRLALLFATVGLTALVSASTAEPLFARSDSWMQNGGKANLTIETNTKDNMQDEYGGAVDLQVTGNLTQILDIFSNVGYEWSPGALSGGWIGNEVKERVSVDGDFTINSKSLVGDVNLKMDGHIFYTNASITADGKGTVSIAATEPFSCSPAPTNKNAWVCEM</sequence>
<dbReference type="Proteomes" id="UP001176517">
    <property type="component" value="Unassembled WGS sequence"/>
</dbReference>
<evidence type="ECO:0000313" key="2">
    <source>
        <dbReference type="EMBL" id="KAK0546212.1"/>
    </source>
</evidence>
<dbReference type="AlphaFoldDB" id="A0AAN6GLF4"/>
<keyword evidence="3" id="KW-1185">Reference proteome</keyword>
<dbReference type="EMBL" id="JAPDMZ010000202">
    <property type="protein sequence ID" value="KAK0546212.1"/>
    <property type="molecule type" value="Genomic_DNA"/>
</dbReference>
<gene>
    <name evidence="2" type="ORF">OC846_005370</name>
</gene>
<name>A0AAN6GLF4_9BASI</name>
<proteinExistence type="predicted"/>
<accession>A0AAN6GLF4</accession>
<protein>
    <submittedName>
        <fullName evidence="2">Uncharacterized protein</fullName>
    </submittedName>
</protein>